<feature type="domain" description="SMP-LTD" evidence="8">
    <location>
        <begin position="116"/>
        <end position="310"/>
    </location>
</feature>
<feature type="compositionally biased region" description="Basic and acidic residues" evidence="6">
    <location>
        <begin position="691"/>
        <end position="704"/>
    </location>
</feature>
<organism evidence="9 10">
    <name type="scientific">Malus domestica</name>
    <name type="common">Apple</name>
    <name type="synonym">Pyrus malus</name>
    <dbReference type="NCBI Taxonomy" id="3750"/>
    <lineage>
        <taxon>Eukaryota</taxon>
        <taxon>Viridiplantae</taxon>
        <taxon>Streptophyta</taxon>
        <taxon>Embryophyta</taxon>
        <taxon>Tracheophyta</taxon>
        <taxon>Spermatophyta</taxon>
        <taxon>Magnoliopsida</taxon>
        <taxon>eudicotyledons</taxon>
        <taxon>Gunneridae</taxon>
        <taxon>Pentapetalae</taxon>
        <taxon>rosids</taxon>
        <taxon>fabids</taxon>
        <taxon>Rosales</taxon>
        <taxon>Rosaceae</taxon>
        <taxon>Amygdaloideae</taxon>
        <taxon>Maleae</taxon>
        <taxon>Malus</taxon>
    </lineage>
</organism>
<evidence type="ECO:0008006" key="11">
    <source>
        <dbReference type="Google" id="ProtNLM"/>
    </source>
</evidence>
<keyword evidence="5" id="KW-0472">Membrane</keyword>
<comment type="caution">
    <text evidence="9">The sequence shown here is derived from an EMBL/GenBank/DDBJ whole genome shotgun (WGS) entry which is preliminary data.</text>
</comment>
<evidence type="ECO:0000259" key="7">
    <source>
        <dbReference type="PROSITE" id="PS50004"/>
    </source>
</evidence>
<feature type="region of interest" description="Disordered" evidence="6">
    <location>
        <begin position="533"/>
        <end position="580"/>
    </location>
</feature>
<dbReference type="AlphaFoldDB" id="A0A498K3S9"/>
<evidence type="ECO:0000259" key="8">
    <source>
        <dbReference type="PROSITE" id="PS51847"/>
    </source>
</evidence>
<feature type="compositionally biased region" description="Basic residues" evidence="6">
    <location>
        <begin position="680"/>
        <end position="689"/>
    </location>
</feature>
<dbReference type="PROSITE" id="PS50004">
    <property type="entry name" value="C2"/>
    <property type="match status" value="1"/>
</dbReference>
<accession>A0A498K3S9</accession>
<dbReference type="Proteomes" id="UP000290289">
    <property type="component" value="Chromosome 3"/>
</dbReference>
<feature type="region of interest" description="Disordered" evidence="6">
    <location>
        <begin position="634"/>
        <end position="720"/>
    </location>
</feature>
<dbReference type="InterPro" id="IPR052847">
    <property type="entry name" value="Ext_Synaptotagmin/KAHRP-like"/>
</dbReference>
<dbReference type="CDD" id="cd00030">
    <property type="entry name" value="C2"/>
    <property type="match status" value="1"/>
</dbReference>
<reference evidence="9 10" key="1">
    <citation type="submission" date="2018-10" db="EMBL/GenBank/DDBJ databases">
        <title>A high-quality apple genome assembly.</title>
        <authorList>
            <person name="Hu J."/>
        </authorList>
    </citation>
    <scope>NUCLEOTIDE SEQUENCE [LARGE SCALE GENOMIC DNA]</scope>
    <source>
        <strain evidence="10">cv. HFTH1</strain>
        <tissue evidence="9">Young leaf</tissue>
    </source>
</reference>
<evidence type="ECO:0000256" key="6">
    <source>
        <dbReference type="SAM" id="MobiDB-lite"/>
    </source>
</evidence>
<evidence type="ECO:0000256" key="3">
    <source>
        <dbReference type="ARBA" id="ARBA00023055"/>
    </source>
</evidence>
<evidence type="ECO:0000313" key="9">
    <source>
        <dbReference type="EMBL" id="RXI02850.1"/>
    </source>
</evidence>
<dbReference type="EMBL" id="RDQH01000329">
    <property type="protein sequence ID" value="RXI02850.1"/>
    <property type="molecule type" value="Genomic_DNA"/>
</dbReference>
<dbReference type="PROSITE" id="PS51847">
    <property type="entry name" value="SMP"/>
    <property type="match status" value="1"/>
</dbReference>
<feature type="domain" description="C2" evidence="7">
    <location>
        <begin position="315"/>
        <end position="429"/>
    </location>
</feature>
<feature type="region of interest" description="Disordered" evidence="6">
    <location>
        <begin position="460"/>
        <end position="503"/>
    </location>
</feature>
<evidence type="ECO:0000256" key="1">
    <source>
        <dbReference type="ARBA" id="ARBA00004370"/>
    </source>
</evidence>
<dbReference type="InterPro" id="IPR031468">
    <property type="entry name" value="SMP_LBD"/>
</dbReference>
<feature type="compositionally biased region" description="Polar residues" evidence="6">
    <location>
        <begin position="636"/>
        <end position="657"/>
    </location>
</feature>
<protein>
    <recommendedName>
        <fullName evidence="11">C2 domain-containing protein</fullName>
    </recommendedName>
</protein>
<dbReference type="SUPFAM" id="SSF49562">
    <property type="entry name" value="C2 domain (Calcium/lipid-binding domain, CaLB)"/>
    <property type="match status" value="1"/>
</dbReference>
<dbReference type="InterPro" id="IPR000008">
    <property type="entry name" value="C2_dom"/>
</dbReference>
<dbReference type="Gene3D" id="2.60.40.150">
    <property type="entry name" value="C2 domain"/>
    <property type="match status" value="1"/>
</dbReference>
<feature type="compositionally biased region" description="Basic and acidic residues" evidence="6">
    <location>
        <begin position="460"/>
        <end position="483"/>
    </location>
</feature>
<sequence length="795" mass="89366">MATFLKYNPPPSALCRNSYCFSVYLPAEREKLLLAFGFEHEEEEEMDVTEVTVIHHVGIVLMVIWFLSHFNCCHPVAYFISLIYLYLVHERYVMRLRKKLQFEERKQANQRRVLSDSETVRWLNHAVEKIWPICMEQIASQKVLLPIIPWFLEKYKPWTVGKAIVQHLYLGRNPPMFTEMRVLRQSTDDDHLVLELGMNFLTADDMLGILAVKLRKRLGFGIWAKLHITGMHVEGKVLIGVRFLCKWPFLGRVRLCFVEPPYFQMTVKPIFTHGLNVTEVPGIDGWLDKLLSVAFEQTLVQPNMLVVDMEKFTSPEQESWFSVDEKDPVAYVRVEVIKASDIKASDLNGFADPYVKGHLGVYQFKTKIQKKTLTPKWHEEFKIPIITWDSPNVLAIEVHDKDMFVDDALGECSINISDFRNGGRHDMWLPLQKAGRLHLAVTILDENGKEQKNLQGFDLNRFHTQGDDSPDVQEKPDVKERRNSFASDTGNKGSFSSISSGKSAKVADHFEPIDIDGQKETGIWVHHPGSEVSQTWEARKGKGRRLNTQIQGEPNGSGIGSQVNDTSSTDENPEDKRRMASVRRGLHKIGSVFHRNSKEDNSCTFKEPLETPRVNLRAVNENNIGVRYVVEDGLCSSPSGKTNSKGGALSSGESGSDSPGKGNVKDMAKSLYKSAERSVKHALSRKGSRKSQVDPRAVSEKEILADSTSSDDDDSLPPPFVEMIPVPSKAIPCSSDIDSGVPEEPVVQLVTNTAVDAEVPAKKVELGELEKVDEELDSPGRSGDALCEPSRVEAS</sequence>
<gene>
    <name evidence="9" type="ORF">DVH24_002928</name>
</gene>
<keyword evidence="10" id="KW-1185">Reference proteome</keyword>
<dbReference type="GO" id="GO:0016020">
    <property type="term" value="C:membrane"/>
    <property type="evidence" value="ECO:0007669"/>
    <property type="project" value="UniProtKB-SubCell"/>
</dbReference>
<evidence type="ECO:0000256" key="2">
    <source>
        <dbReference type="ARBA" id="ARBA00022448"/>
    </source>
</evidence>
<dbReference type="GO" id="GO:0006869">
    <property type="term" value="P:lipid transport"/>
    <property type="evidence" value="ECO:0007669"/>
    <property type="project" value="UniProtKB-KW"/>
</dbReference>
<dbReference type="Pfam" id="PF00168">
    <property type="entry name" value="C2"/>
    <property type="match status" value="1"/>
</dbReference>
<name>A0A498K3S9_MALDO</name>
<dbReference type="Pfam" id="PF25669">
    <property type="entry name" value="SMP_MUG190-like"/>
    <property type="match status" value="1"/>
</dbReference>
<keyword evidence="2" id="KW-0813">Transport</keyword>
<dbReference type="InterPro" id="IPR035892">
    <property type="entry name" value="C2_domain_sf"/>
</dbReference>
<evidence type="ECO:0000256" key="5">
    <source>
        <dbReference type="ARBA" id="ARBA00023136"/>
    </source>
</evidence>
<feature type="region of interest" description="Disordered" evidence="6">
    <location>
        <begin position="770"/>
        <end position="795"/>
    </location>
</feature>
<dbReference type="PANTHER" id="PTHR47042:SF4">
    <property type="entry name" value="OS02G0313700 PROTEIN"/>
    <property type="match status" value="1"/>
</dbReference>
<keyword evidence="4" id="KW-0446">Lipid-binding</keyword>
<comment type="subcellular location">
    <subcellularLocation>
        <location evidence="1">Membrane</location>
    </subcellularLocation>
</comment>
<feature type="compositionally biased region" description="Basic and acidic residues" evidence="6">
    <location>
        <begin position="663"/>
        <end position="679"/>
    </location>
</feature>
<dbReference type="PANTHER" id="PTHR47042">
    <property type="entry name" value="C2 DOMAIN-CONTAINING PROTEIN-LIKE"/>
    <property type="match status" value="1"/>
</dbReference>
<feature type="compositionally biased region" description="Low complexity" evidence="6">
    <location>
        <begin position="490"/>
        <end position="503"/>
    </location>
</feature>
<evidence type="ECO:0000256" key="4">
    <source>
        <dbReference type="ARBA" id="ARBA00023121"/>
    </source>
</evidence>
<dbReference type="GO" id="GO:0008289">
    <property type="term" value="F:lipid binding"/>
    <property type="evidence" value="ECO:0007669"/>
    <property type="project" value="UniProtKB-KW"/>
</dbReference>
<keyword evidence="3" id="KW-0445">Lipid transport</keyword>
<dbReference type="SMART" id="SM00239">
    <property type="entry name" value="C2"/>
    <property type="match status" value="1"/>
</dbReference>
<proteinExistence type="predicted"/>
<dbReference type="CDD" id="cd21669">
    <property type="entry name" value="SMP_SF"/>
    <property type="match status" value="1"/>
</dbReference>
<evidence type="ECO:0000313" key="10">
    <source>
        <dbReference type="Proteomes" id="UP000290289"/>
    </source>
</evidence>
<feature type="compositionally biased region" description="Polar residues" evidence="6">
    <location>
        <begin position="546"/>
        <end position="570"/>
    </location>
</feature>